<feature type="transmembrane region" description="Helical" evidence="1">
    <location>
        <begin position="7"/>
        <end position="26"/>
    </location>
</feature>
<sequence length="62" mass="6846">MDQLLRYGAVLAMIFFGAFELFFGLLYGDWSIQALIGIGAALGLFILTLQPPQGNHRGEMKN</sequence>
<evidence type="ECO:0000313" key="3">
    <source>
        <dbReference type="Proteomes" id="UP000031972"/>
    </source>
</evidence>
<keyword evidence="3" id="KW-1185">Reference proteome</keyword>
<reference evidence="2 3" key="1">
    <citation type="submission" date="2015-01" db="EMBL/GenBank/DDBJ databases">
        <title>Jeotgalibacillus campisalis genome sequencing.</title>
        <authorList>
            <person name="Goh K.M."/>
            <person name="Chan K.-G."/>
            <person name="Yaakop A.S."/>
            <person name="Ee R."/>
            <person name="Gan H.M."/>
            <person name="Chan C.S."/>
        </authorList>
    </citation>
    <scope>NUCLEOTIDE SEQUENCE [LARGE SCALE GENOMIC DNA]</scope>
    <source>
        <strain evidence="2 3">SF-57</strain>
    </source>
</reference>
<dbReference type="PATRIC" id="fig|220754.4.peg.1307"/>
<organism evidence="2 3">
    <name type="scientific">Jeotgalibacillus campisalis</name>
    <dbReference type="NCBI Taxonomy" id="220754"/>
    <lineage>
        <taxon>Bacteria</taxon>
        <taxon>Bacillati</taxon>
        <taxon>Bacillota</taxon>
        <taxon>Bacilli</taxon>
        <taxon>Bacillales</taxon>
        <taxon>Caryophanaceae</taxon>
        <taxon>Jeotgalibacillus</taxon>
    </lineage>
</organism>
<keyword evidence="1" id="KW-0812">Transmembrane</keyword>
<keyword evidence="1" id="KW-0472">Membrane</keyword>
<comment type="caution">
    <text evidence="2">The sequence shown here is derived from an EMBL/GenBank/DDBJ whole genome shotgun (WGS) entry which is preliminary data.</text>
</comment>
<dbReference type="OrthoDB" id="9945765at2"/>
<accession>A0A0C2S3Y3</accession>
<feature type="transmembrane region" description="Helical" evidence="1">
    <location>
        <begin position="32"/>
        <end position="49"/>
    </location>
</feature>
<proteinExistence type="predicted"/>
<dbReference type="EMBL" id="JXRR01000011">
    <property type="protein sequence ID" value="KIL48699.1"/>
    <property type="molecule type" value="Genomic_DNA"/>
</dbReference>
<name>A0A0C2S3Y3_9BACL</name>
<evidence type="ECO:0000256" key="1">
    <source>
        <dbReference type="SAM" id="Phobius"/>
    </source>
</evidence>
<gene>
    <name evidence="2" type="ORF">KR50_12840</name>
</gene>
<dbReference type="Proteomes" id="UP000031972">
    <property type="component" value="Unassembled WGS sequence"/>
</dbReference>
<dbReference type="AlphaFoldDB" id="A0A0C2S3Y3"/>
<dbReference type="RefSeq" id="WP_041056194.1">
    <property type="nucleotide sequence ID" value="NZ_JXRR01000011.1"/>
</dbReference>
<keyword evidence="1" id="KW-1133">Transmembrane helix</keyword>
<protein>
    <submittedName>
        <fullName evidence="2">Uncharacterized protein</fullName>
    </submittedName>
</protein>
<evidence type="ECO:0000313" key="2">
    <source>
        <dbReference type="EMBL" id="KIL48699.1"/>
    </source>
</evidence>